<keyword evidence="2" id="KW-1185">Reference proteome</keyword>
<evidence type="ECO:0000313" key="2">
    <source>
        <dbReference type="Proteomes" id="UP000800981"/>
    </source>
</evidence>
<dbReference type="Proteomes" id="UP000800981">
    <property type="component" value="Unassembled WGS sequence"/>
</dbReference>
<keyword evidence="1" id="KW-0808">Transferase</keyword>
<gene>
    <name evidence="1" type="ORF">G9H71_02620</name>
</gene>
<accession>A0ABX0GSD1</accession>
<comment type="caution">
    <text evidence="1">The sequence shown here is derived from an EMBL/GenBank/DDBJ whole genome shotgun (WGS) entry which is preliminary data.</text>
</comment>
<organism evidence="1 2">
    <name type="scientific">Motilibacter deserti</name>
    <dbReference type="NCBI Taxonomy" id="2714956"/>
    <lineage>
        <taxon>Bacteria</taxon>
        <taxon>Bacillati</taxon>
        <taxon>Actinomycetota</taxon>
        <taxon>Actinomycetes</taxon>
        <taxon>Motilibacterales</taxon>
        <taxon>Motilibacteraceae</taxon>
        <taxon>Motilibacter</taxon>
    </lineage>
</organism>
<proteinExistence type="predicted"/>
<protein>
    <submittedName>
        <fullName evidence="1">Nucleotidyl transferase AbiEii/AbiGii toxin family protein</fullName>
    </submittedName>
</protein>
<dbReference type="RefSeq" id="WP_166277343.1">
    <property type="nucleotide sequence ID" value="NZ_JAANNP010000001.1"/>
</dbReference>
<dbReference type="Gene3D" id="3.10.450.620">
    <property type="entry name" value="JHP933, nucleotidyltransferase-like core domain"/>
    <property type="match status" value="1"/>
</dbReference>
<dbReference type="EMBL" id="JAANNP010000001">
    <property type="protein sequence ID" value="NHC12675.1"/>
    <property type="molecule type" value="Genomic_DNA"/>
</dbReference>
<dbReference type="InterPro" id="IPR014942">
    <property type="entry name" value="AbiEii"/>
</dbReference>
<evidence type="ECO:0000313" key="1">
    <source>
        <dbReference type="EMBL" id="NHC12675.1"/>
    </source>
</evidence>
<dbReference type="GO" id="GO:0016740">
    <property type="term" value="F:transferase activity"/>
    <property type="evidence" value="ECO:0007669"/>
    <property type="project" value="UniProtKB-KW"/>
</dbReference>
<sequence>MSAPATAGQRPRWREEDPETFRATLAAAAEQLGIQPLAVQKDYWVCEALRAIEADKPDAVIFKGGTSLEKLRIIQRFSEDLDLLVVGSFGREAATKTAMRQMIGAAHAAVGGAPPSGLKSGGTLGNLHRHAYLHPPLDAPSEAATGIADPGAVLLELGQSGGRHPSSRQPVTSLLTRQLQEAGGFDVDAYADLVPFTVQVLHPGRTLLEKLLRVNNFIVHTDDPRHGWPRIGRQFYDIWALLAQQDVLAFLADRQATAEVLDDIYRVSADFGGDEPVPAGGFAASPAFDPAGRFADRLRAEHDAAMRDLYYGSEPRVPYYEVLARVAQHADLLDVRPA</sequence>
<name>A0ABX0GSD1_9ACTN</name>
<reference evidence="1 2" key="1">
    <citation type="submission" date="2020-03" db="EMBL/GenBank/DDBJ databases">
        <title>Two novel Motilibacter sp.</title>
        <authorList>
            <person name="Liu S."/>
        </authorList>
    </citation>
    <scope>NUCLEOTIDE SEQUENCE [LARGE SCALE GENOMIC DNA]</scope>
    <source>
        <strain evidence="1 2">E257</strain>
    </source>
</reference>
<dbReference type="Pfam" id="PF08843">
    <property type="entry name" value="AbiEii"/>
    <property type="match status" value="1"/>
</dbReference>